<gene>
    <name evidence="7" type="ORF">BED41_06075</name>
</gene>
<keyword evidence="4 6" id="KW-0408">Iron</keyword>
<evidence type="ECO:0000256" key="3">
    <source>
        <dbReference type="ARBA" id="ARBA00022982"/>
    </source>
</evidence>
<dbReference type="STRING" id="1197717.BED41_06075"/>
<accession>A0A1B2I433</accession>
<evidence type="ECO:0000256" key="6">
    <source>
        <dbReference type="RuleBase" id="RU368020"/>
    </source>
</evidence>
<evidence type="ECO:0000256" key="2">
    <source>
        <dbReference type="ARBA" id="ARBA00022723"/>
    </source>
</evidence>
<dbReference type="InterPro" id="IPR001080">
    <property type="entry name" value="3Fe4S_ferredoxin"/>
</dbReference>
<proteinExistence type="predicted"/>
<dbReference type="PANTHER" id="PTHR36923:SF3">
    <property type="entry name" value="FERREDOXIN"/>
    <property type="match status" value="1"/>
</dbReference>
<dbReference type="PRINTS" id="PR00352">
    <property type="entry name" value="3FE4SFRDOXIN"/>
</dbReference>
<dbReference type="RefSeq" id="WP_066744086.1">
    <property type="nucleotide sequence ID" value="NZ_CALCLR010000077.1"/>
</dbReference>
<protein>
    <recommendedName>
        <fullName evidence="6">Ferredoxin</fullName>
    </recommendedName>
</protein>
<reference evidence="7" key="1">
    <citation type="submission" date="2016-08" db="EMBL/GenBank/DDBJ databases">
        <title>Complete genome of Cloacibacillus porcorum.</title>
        <authorList>
            <person name="Looft T."/>
            <person name="Bayles D.O."/>
            <person name="Alt D.P."/>
        </authorList>
    </citation>
    <scope>NUCLEOTIDE SEQUENCE [LARGE SCALE GENOMIC DNA]</scope>
    <source>
        <strain evidence="7">CL-84</strain>
    </source>
</reference>
<keyword evidence="2 6" id="KW-0479">Metal-binding</keyword>
<evidence type="ECO:0000256" key="5">
    <source>
        <dbReference type="ARBA" id="ARBA00023014"/>
    </source>
</evidence>
<dbReference type="GO" id="GO:0009055">
    <property type="term" value="F:electron transfer activity"/>
    <property type="evidence" value="ECO:0007669"/>
    <property type="project" value="UniProtKB-UniRule"/>
</dbReference>
<dbReference type="InterPro" id="IPR017896">
    <property type="entry name" value="4Fe4S_Fe-S-bd"/>
</dbReference>
<dbReference type="InterPro" id="IPR051269">
    <property type="entry name" value="Fe-S_cluster_ET"/>
</dbReference>
<dbReference type="PANTHER" id="PTHR36923">
    <property type="entry name" value="FERREDOXIN"/>
    <property type="match status" value="1"/>
</dbReference>
<dbReference type="AlphaFoldDB" id="A0A1B2I433"/>
<evidence type="ECO:0000313" key="8">
    <source>
        <dbReference type="Proteomes" id="UP000093044"/>
    </source>
</evidence>
<keyword evidence="3 6" id="KW-0249">Electron transport</keyword>
<dbReference type="Gene3D" id="3.30.70.20">
    <property type="match status" value="1"/>
</dbReference>
<dbReference type="GeneID" id="83057417"/>
<dbReference type="InterPro" id="IPR017900">
    <property type="entry name" value="4Fe4S_Fe_S_CS"/>
</dbReference>
<comment type="function">
    <text evidence="6">Ferredoxins are iron-sulfur proteins that transfer electrons in a wide variety of metabolic reactions.</text>
</comment>
<dbReference type="GO" id="GO:0005506">
    <property type="term" value="F:iron ion binding"/>
    <property type="evidence" value="ECO:0007669"/>
    <property type="project" value="UniProtKB-UniRule"/>
</dbReference>
<sequence length="59" mass="6252">MGIKVNLDDCIGCGVCSELCPQNFKLDEDEGKCMVIDQEVSSLAKEAADSCPVSAITID</sequence>
<dbReference type="PROSITE" id="PS51379">
    <property type="entry name" value="4FE4S_FER_2"/>
    <property type="match status" value="1"/>
</dbReference>
<dbReference type="PROSITE" id="PS00198">
    <property type="entry name" value="4FE4S_FER_1"/>
    <property type="match status" value="1"/>
</dbReference>
<dbReference type="Proteomes" id="UP000093044">
    <property type="component" value="Chromosome"/>
</dbReference>
<keyword evidence="8" id="KW-1185">Reference proteome</keyword>
<dbReference type="KEGG" id="cpor:BED41_06075"/>
<evidence type="ECO:0000256" key="4">
    <source>
        <dbReference type="ARBA" id="ARBA00023004"/>
    </source>
</evidence>
<name>A0A1B2I433_9BACT</name>
<keyword evidence="1 6" id="KW-0813">Transport</keyword>
<keyword evidence="5 6" id="KW-0411">Iron-sulfur</keyword>
<dbReference type="SUPFAM" id="SSF54862">
    <property type="entry name" value="4Fe-4S ferredoxins"/>
    <property type="match status" value="1"/>
</dbReference>
<evidence type="ECO:0000313" key="7">
    <source>
        <dbReference type="EMBL" id="ANZ44693.1"/>
    </source>
</evidence>
<dbReference type="OrthoDB" id="9803319at2"/>
<organism evidence="7 8">
    <name type="scientific">Cloacibacillus porcorum</name>
    <dbReference type="NCBI Taxonomy" id="1197717"/>
    <lineage>
        <taxon>Bacteria</taxon>
        <taxon>Thermotogati</taxon>
        <taxon>Synergistota</taxon>
        <taxon>Synergistia</taxon>
        <taxon>Synergistales</taxon>
        <taxon>Synergistaceae</taxon>
        <taxon>Cloacibacillus</taxon>
    </lineage>
</organism>
<dbReference type="EMBL" id="CP016757">
    <property type="protein sequence ID" value="ANZ44693.1"/>
    <property type="molecule type" value="Genomic_DNA"/>
</dbReference>
<dbReference type="GO" id="GO:0051536">
    <property type="term" value="F:iron-sulfur cluster binding"/>
    <property type="evidence" value="ECO:0007669"/>
    <property type="project" value="UniProtKB-KW"/>
</dbReference>
<evidence type="ECO:0000256" key="1">
    <source>
        <dbReference type="ARBA" id="ARBA00022448"/>
    </source>
</evidence>
<dbReference type="Pfam" id="PF13370">
    <property type="entry name" value="Fer4_13"/>
    <property type="match status" value="1"/>
</dbReference>